<dbReference type="Pfam" id="PF00561">
    <property type="entry name" value="Abhydrolase_1"/>
    <property type="match status" value="1"/>
</dbReference>
<dbReference type="GO" id="GO:0016787">
    <property type="term" value="F:hydrolase activity"/>
    <property type="evidence" value="ECO:0007669"/>
    <property type="project" value="UniProtKB-KW"/>
</dbReference>
<dbReference type="Gene3D" id="3.40.50.1820">
    <property type="entry name" value="alpha/beta hydrolase"/>
    <property type="match status" value="1"/>
</dbReference>
<comment type="caution">
    <text evidence="3">The sequence shown here is derived from an EMBL/GenBank/DDBJ whole genome shotgun (WGS) entry which is preliminary data.</text>
</comment>
<keyword evidence="4" id="KW-1185">Reference proteome</keyword>
<keyword evidence="3" id="KW-0378">Hydrolase</keyword>
<keyword evidence="1" id="KW-1133">Transmembrane helix</keyword>
<evidence type="ECO:0000259" key="2">
    <source>
        <dbReference type="Pfam" id="PF00561"/>
    </source>
</evidence>
<dbReference type="PANTHER" id="PTHR43798:SF33">
    <property type="entry name" value="HYDROLASE, PUTATIVE (AFU_ORTHOLOGUE AFUA_2G14860)-RELATED"/>
    <property type="match status" value="1"/>
</dbReference>
<protein>
    <submittedName>
        <fullName evidence="3">Alpha/beta hydrolase</fullName>
    </submittedName>
</protein>
<dbReference type="InterPro" id="IPR000073">
    <property type="entry name" value="AB_hydrolase_1"/>
</dbReference>
<accession>A0A934WPL1</accession>
<dbReference type="AlphaFoldDB" id="A0A934WPL1"/>
<dbReference type="PRINTS" id="PR00111">
    <property type="entry name" value="ABHYDROLASE"/>
</dbReference>
<proteinExistence type="predicted"/>
<dbReference type="PANTHER" id="PTHR43798">
    <property type="entry name" value="MONOACYLGLYCEROL LIPASE"/>
    <property type="match status" value="1"/>
</dbReference>
<keyword evidence="1" id="KW-0812">Transmembrane</keyword>
<organism evidence="3 4">
    <name type="scientific">Ruminococcus difficilis</name>
    <dbReference type="NCBI Taxonomy" id="2763069"/>
    <lineage>
        <taxon>Bacteria</taxon>
        <taxon>Bacillati</taxon>
        <taxon>Bacillota</taxon>
        <taxon>Clostridia</taxon>
        <taxon>Eubacteriales</taxon>
        <taxon>Oscillospiraceae</taxon>
        <taxon>Ruminococcus</taxon>
    </lineage>
</organism>
<dbReference type="EMBL" id="JAEQMG010000049">
    <property type="protein sequence ID" value="MBK6088326.1"/>
    <property type="molecule type" value="Genomic_DNA"/>
</dbReference>
<dbReference type="SUPFAM" id="SSF53474">
    <property type="entry name" value="alpha/beta-Hydrolases"/>
    <property type="match status" value="1"/>
</dbReference>
<dbReference type="RefSeq" id="WP_201427230.1">
    <property type="nucleotide sequence ID" value="NZ_JAEQMG010000049.1"/>
</dbReference>
<evidence type="ECO:0000313" key="3">
    <source>
        <dbReference type="EMBL" id="MBK6088326.1"/>
    </source>
</evidence>
<dbReference type="InterPro" id="IPR050266">
    <property type="entry name" value="AB_hydrolase_sf"/>
</dbReference>
<name>A0A934WPL1_9FIRM</name>
<keyword evidence="1" id="KW-0472">Membrane</keyword>
<dbReference type="Proteomes" id="UP000633365">
    <property type="component" value="Unassembled WGS sequence"/>
</dbReference>
<dbReference type="InterPro" id="IPR029058">
    <property type="entry name" value="AB_hydrolase_fold"/>
</dbReference>
<evidence type="ECO:0000313" key="4">
    <source>
        <dbReference type="Proteomes" id="UP000633365"/>
    </source>
</evidence>
<evidence type="ECO:0000256" key="1">
    <source>
        <dbReference type="SAM" id="Phobius"/>
    </source>
</evidence>
<feature type="transmembrane region" description="Helical" evidence="1">
    <location>
        <begin position="12"/>
        <end position="31"/>
    </location>
</feature>
<sequence>MKKSTEKVWYKRMWIYITGGILLVLTVYLIVQGIRCNMAVKSSEESLAAYGAKTAHLSYGDMSYVDKGKGEVILSVHGIFGGYDQAYNTCKDFSADYRIIAPSRFEYLGSDVLGNGTPAEQATAYIELLDELGIEKVYLLATSAGGSIAIRFALDYPERTKGLILYCSAMPLTEKPESYAEYAGPPAFLCNDYAMFLISPLFEPIMGMEPSTIYSMLPVKDRKDGVILDASITNPDMARNFEDYPIEDLGVPTLIFHAKDDKLASYTDTEKVISRFPNCTFISFESGGHLLTGHGEEIKKAVAEFISE</sequence>
<reference evidence="3" key="1">
    <citation type="submission" date="2021-01" db="EMBL/GenBank/DDBJ databases">
        <title>Genome public.</title>
        <authorList>
            <person name="Liu C."/>
            <person name="Sun Q."/>
        </authorList>
    </citation>
    <scope>NUCLEOTIDE SEQUENCE</scope>
    <source>
        <strain evidence="3">M6</strain>
    </source>
</reference>
<gene>
    <name evidence="3" type="ORF">JKK62_06590</name>
</gene>
<feature type="domain" description="AB hydrolase-1" evidence="2">
    <location>
        <begin position="72"/>
        <end position="174"/>
    </location>
</feature>
<dbReference type="GO" id="GO:0016020">
    <property type="term" value="C:membrane"/>
    <property type="evidence" value="ECO:0007669"/>
    <property type="project" value="TreeGrafter"/>
</dbReference>